<gene>
    <name evidence="5" type="ORF">C0601_01040</name>
</gene>
<protein>
    <recommendedName>
        <fullName evidence="7">ATPase</fullName>
    </recommendedName>
</protein>
<dbReference type="Gene3D" id="1.20.5.2950">
    <property type="match status" value="1"/>
</dbReference>
<name>A0A2N5ZM71_MUIH1</name>
<keyword evidence="3" id="KW-0406">Ion transport</keyword>
<proteinExistence type="predicted"/>
<dbReference type="EMBL" id="PKTG01000019">
    <property type="protein sequence ID" value="PLX19779.1"/>
    <property type="molecule type" value="Genomic_DNA"/>
</dbReference>
<evidence type="ECO:0000313" key="5">
    <source>
        <dbReference type="EMBL" id="PLX19779.1"/>
    </source>
</evidence>
<accession>A0A2N5ZM71</accession>
<keyword evidence="2" id="KW-0375">Hydrogen ion transport</keyword>
<feature type="coiled-coil region" evidence="4">
    <location>
        <begin position="2"/>
        <end position="51"/>
    </location>
</feature>
<organism evidence="5 6">
    <name type="scientific">Muiribacterium halophilum</name>
    <dbReference type="NCBI Taxonomy" id="2053465"/>
    <lineage>
        <taxon>Bacteria</taxon>
        <taxon>Candidatus Muiribacteriota</taxon>
        <taxon>Candidatus Muiribacteriia</taxon>
        <taxon>Candidatus Muiribacteriales</taxon>
        <taxon>Candidatus Muiribacteriaceae</taxon>
        <taxon>Candidatus Muiribacterium</taxon>
    </lineage>
</organism>
<evidence type="ECO:0000256" key="4">
    <source>
        <dbReference type="SAM" id="Coils"/>
    </source>
</evidence>
<evidence type="ECO:0000313" key="6">
    <source>
        <dbReference type="Proteomes" id="UP000234857"/>
    </source>
</evidence>
<sequence length="101" mass="11666">MFEDILNEIKAAEEKAQQEINSAREQKAQKIRKLKEDFEKEISSLHDYEKAISEKAFSEQTKNGEEEARSISGEYTDQMQNIRISAEKKMDKALDNVLKGI</sequence>
<dbReference type="GO" id="GO:0016471">
    <property type="term" value="C:vacuolar proton-transporting V-type ATPase complex"/>
    <property type="evidence" value="ECO:0007669"/>
    <property type="project" value="InterPro"/>
</dbReference>
<dbReference type="InterPro" id="IPR005124">
    <property type="entry name" value="V-ATPase_G"/>
</dbReference>
<evidence type="ECO:0000256" key="3">
    <source>
        <dbReference type="ARBA" id="ARBA00023065"/>
    </source>
</evidence>
<dbReference type="Pfam" id="PF03179">
    <property type="entry name" value="V-ATPase_G"/>
    <property type="match status" value="1"/>
</dbReference>
<evidence type="ECO:0000256" key="2">
    <source>
        <dbReference type="ARBA" id="ARBA00022781"/>
    </source>
</evidence>
<dbReference type="AlphaFoldDB" id="A0A2N5ZM71"/>
<keyword evidence="1" id="KW-0813">Transport</keyword>
<reference evidence="5 6" key="1">
    <citation type="submission" date="2017-11" db="EMBL/GenBank/DDBJ databases">
        <title>Genome-resolved metagenomics identifies genetic mobility, metabolic interactions, and unexpected diversity in perchlorate-reducing communities.</title>
        <authorList>
            <person name="Barnum T.P."/>
            <person name="Figueroa I.A."/>
            <person name="Carlstrom C.I."/>
            <person name="Lucas L.N."/>
            <person name="Engelbrektson A.L."/>
            <person name="Coates J.D."/>
        </authorList>
    </citation>
    <scope>NUCLEOTIDE SEQUENCE [LARGE SCALE GENOMIC DNA]</scope>
    <source>
        <strain evidence="5">BM706</strain>
    </source>
</reference>
<comment type="caution">
    <text evidence="5">The sequence shown here is derived from an EMBL/GenBank/DDBJ whole genome shotgun (WGS) entry which is preliminary data.</text>
</comment>
<keyword evidence="4" id="KW-0175">Coiled coil</keyword>
<evidence type="ECO:0008006" key="7">
    <source>
        <dbReference type="Google" id="ProtNLM"/>
    </source>
</evidence>
<dbReference type="GO" id="GO:0046961">
    <property type="term" value="F:proton-transporting ATPase activity, rotational mechanism"/>
    <property type="evidence" value="ECO:0007669"/>
    <property type="project" value="InterPro"/>
</dbReference>
<dbReference type="Proteomes" id="UP000234857">
    <property type="component" value="Unassembled WGS sequence"/>
</dbReference>
<evidence type="ECO:0000256" key="1">
    <source>
        <dbReference type="ARBA" id="ARBA00022448"/>
    </source>
</evidence>